<gene>
    <name evidence="2" type="ORF">BO72DRAFT_381462</name>
</gene>
<dbReference type="InterPro" id="IPR000719">
    <property type="entry name" value="Prot_kinase_dom"/>
</dbReference>
<proteinExistence type="predicted"/>
<dbReference type="PANTHER" id="PTHR44329">
    <property type="entry name" value="SERINE/THREONINE-PROTEIN KINASE TNNI3K-RELATED"/>
    <property type="match status" value="1"/>
</dbReference>
<evidence type="ECO:0000259" key="1">
    <source>
        <dbReference type="PROSITE" id="PS50011"/>
    </source>
</evidence>
<organism evidence="2 3">
    <name type="scientific">Aspergillus fijiensis CBS 313.89</name>
    <dbReference type="NCBI Taxonomy" id="1448319"/>
    <lineage>
        <taxon>Eukaryota</taxon>
        <taxon>Fungi</taxon>
        <taxon>Dikarya</taxon>
        <taxon>Ascomycota</taxon>
        <taxon>Pezizomycotina</taxon>
        <taxon>Eurotiomycetes</taxon>
        <taxon>Eurotiomycetidae</taxon>
        <taxon>Eurotiales</taxon>
        <taxon>Aspergillaceae</taxon>
        <taxon>Aspergillus</taxon>
    </lineage>
</organism>
<keyword evidence="3" id="KW-1185">Reference proteome</keyword>
<dbReference type="GeneID" id="63858767"/>
<sequence>MKYSELLGTPEPIRRSQAIIYYIDNDKWWITVTLLGPVAKLLENVAMQQQQQASKRERREFFRGFVQQLNYKLLPLLADTVTEIILGEDEKNEEDETDENSTTPGLEAEVTVDTTTNMTETKGDANSTFLRCRIQEDPLRVVYPSCDEFRSFRRINYEELTKGANITDYVYWVSNGGAQYVLKKINRLIYWPGDTEVICKELENLEYFAGVPNIAQAAGVAVSMNPYQTSTTGEKQLVIVGILLEAYPGGSLQQTLTERRVAEYCWQKWAVQIGTALECFHKAKKTHMDLKPSNIVLDKEGNAVLIDISGIGGFTWEWCAPALWAEDRTLPFEHTFEERQFNDIWAYGRILSEIASQAGDGPYVETLHQVADTLMVDDIGTQTSLSSALSQLKDADNRA</sequence>
<dbReference type="SMART" id="SM00220">
    <property type="entry name" value="S_TKc"/>
    <property type="match status" value="1"/>
</dbReference>
<accession>A0A8G1RP16</accession>
<keyword evidence="2" id="KW-0418">Kinase</keyword>
<dbReference type="RefSeq" id="XP_040799708.1">
    <property type="nucleotide sequence ID" value="XM_040941434.1"/>
</dbReference>
<dbReference type="GO" id="GO:0004674">
    <property type="term" value="F:protein serine/threonine kinase activity"/>
    <property type="evidence" value="ECO:0007669"/>
    <property type="project" value="TreeGrafter"/>
</dbReference>
<dbReference type="GO" id="GO:0005524">
    <property type="term" value="F:ATP binding"/>
    <property type="evidence" value="ECO:0007669"/>
    <property type="project" value="InterPro"/>
</dbReference>
<dbReference type="PROSITE" id="PS50011">
    <property type="entry name" value="PROTEIN_KINASE_DOM"/>
    <property type="match status" value="1"/>
</dbReference>
<dbReference type="InterPro" id="IPR011009">
    <property type="entry name" value="Kinase-like_dom_sf"/>
</dbReference>
<dbReference type="Gene3D" id="1.10.510.10">
    <property type="entry name" value="Transferase(Phosphotransferase) domain 1"/>
    <property type="match status" value="1"/>
</dbReference>
<feature type="domain" description="Protein kinase" evidence="1">
    <location>
        <begin position="156"/>
        <end position="399"/>
    </location>
</feature>
<protein>
    <submittedName>
        <fullName evidence="2">Kinase-like protein</fullName>
    </submittedName>
</protein>
<dbReference type="EMBL" id="KZ824654">
    <property type="protein sequence ID" value="RAK75698.1"/>
    <property type="molecule type" value="Genomic_DNA"/>
</dbReference>
<dbReference type="AlphaFoldDB" id="A0A8G1RP16"/>
<name>A0A8G1RP16_9EURO</name>
<dbReference type="Proteomes" id="UP000249789">
    <property type="component" value="Unassembled WGS sequence"/>
</dbReference>
<dbReference type="OrthoDB" id="4062651at2759"/>
<dbReference type="VEuPathDB" id="FungiDB:BO72DRAFT_381462"/>
<reference evidence="2 3" key="1">
    <citation type="submission" date="2018-02" db="EMBL/GenBank/DDBJ databases">
        <title>The genomes of Aspergillus section Nigri reveals drivers in fungal speciation.</title>
        <authorList>
            <consortium name="DOE Joint Genome Institute"/>
            <person name="Vesth T.C."/>
            <person name="Nybo J."/>
            <person name="Theobald S."/>
            <person name="Brandl J."/>
            <person name="Frisvad J.C."/>
            <person name="Nielsen K.F."/>
            <person name="Lyhne E.K."/>
            <person name="Kogle M.E."/>
            <person name="Kuo A."/>
            <person name="Riley R."/>
            <person name="Clum A."/>
            <person name="Nolan M."/>
            <person name="Lipzen A."/>
            <person name="Salamov A."/>
            <person name="Henrissat B."/>
            <person name="Wiebenga A."/>
            <person name="De vries R.P."/>
            <person name="Grigoriev I.V."/>
            <person name="Mortensen U.H."/>
            <person name="Andersen M.R."/>
            <person name="Baker S.E."/>
        </authorList>
    </citation>
    <scope>NUCLEOTIDE SEQUENCE [LARGE SCALE GENOMIC DNA]</scope>
    <source>
        <strain evidence="2 3">CBS 313.89</strain>
    </source>
</reference>
<evidence type="ECO:0000313" key="2">
    <source>
        <dbReference type="EMBL" id="RAK75698.1"/>
    </source>
</evidence>
<evidence type="ECO:0000313" key="3">
    <source>
        <dbReference type="Proteomes" id="UP000249789"/>
    </source>
</evidence>
<keyword evidence="2" id="KW-0808">Transferase</keyword>
<dbReference type="Pfam" id="PF00069">
    <property type="entry name" value="Pkinase"/>
    <property type="match status" value="1"/>
</dbReference>
<dbReference type="Gene3D" id="3.30.200.20">
    <property type="entry name" value="Phosphorylase Kinase, domain 1"/>
    <property type="match status" value="1"/>
</dbReference>
<dbReference type="SUPFAM" id="SSF56112">
    <property type="entry name" value="Protein kinase-like (PK-like)"/>
    <property type="match status" value="1"/>
</dbReference>
<dbReference type="InterPro" id="IPR051681">
    <property type="entry name" value="Ser/Thr_Kinases-Pseudokinases"/>
</dbReference>